<dbReference type="InterPro" id="IPR036396">
    <property type="entry name" value="Cyt_P450_sf"/>
</dbReference>
<dbReference type="PANTHER" id="PTHR47944">
    <property type="entry name" value="CYTOCHROME P450 98A9"/>
    <property type="match status" value="1"/>
</dbReference>
<evidence type="ECO:0000256" key="5">
    <source>
        <dbReference type="ARBA" id="ARBA00022692"/>
    </source>
</evidence>
<dbReference type="Proteomes" id="UP000834106">
    <property type="component" value="Chromosome 7"/>
</dbReference>
<dbReference type="InterPro" id="IPR001128">
    <property type="entry name" value="Cyt_P450"/>
</dbReference>
<accession>A0AAD2DSY1</accession>
<evidence type="ECO:0000256" key="6">
    <source>
        <dbReference type="ARBA" id="ARBA00022723"/>
    </source>
</evidence>
<name>A0AAD2DSY1_9LAMI</name>
<keyword evidence="11" id="KW-0472">Membrane</keyword>
<dbReference type="Gene3D" id="1.10.630.10">
    <property type="entry name" value="Cytochrome P450"/>
    <property type="match status" value="1"/>
</dbReference>
<dbReference type="GO" id="GO:0016705">
    <property type="term" value="F:oxidoreductase activity, acting on paired donors, with incorporation or reduction of molecular oxygen"/>
    <property type="evidence" value="ECO:0007669"/>
    <property type="project" value="InterPro"/>
</dbReference>
<dbReference type="GO" id="GO:0020037">
    <property type="term" value="F:heme binding"/>
    <property type="evidence" value="ECO:0007669"/>
    <property type="project" value="InterPro"/>
</dbReference>
<dbReference type="SUPFAM" id="SSF48264">
    <property type="entry name" value="Cytochrome P450"/>
    <property type="match status" value="1"/>
</dbReference>
<keyword evidence="13" id="KW-1185">Reference proteome</keyword>
<evidence type="ECO:0000256" key="2">
    <source>
        <dbReference type="ARBA" id="ARBA00004167"/>
    </source>
</evidence>
<dbReference type="AlphaFoldDB" id="A0AAD2DSY1"/>
<dbReference type="GO" id="GO:0005506">
    <property type="term" value="F:iron ion binding"/>
    <property type="evidence" value="ECO:0007669"/>
    <property type="project" value="InterPro"/>
</dbReference>
<keyword evidence="8" id="KW-0560">Oxidoreductase</keyword>
<dbReference type="Pfam" id="PF00067">
    <property type="entry name" value="p450"/>
    <property type="match status" value="1"/>
</dbReference>
<sequence length="208" mass="24126">MYKAKSSVNPIRFRCFAEWAETYGPIIYVWFGSTLNVIVSNIELAKEVLKEHDQQLADRHRSRIEALRPLREDEVTAMVESIYKHCNLGKSLVVMKYIGDVAFNNITRLAFGKRCVNPEDTFAKHVNCRDCLTRAIMEEHMISCRKSNGDAKQHFLVALFILQEKYDLSDDTISGLLWVAPDPEVWKNPSEFQPKRFIKEDDKKGHNF</sequence>
<keyword evidence="6" id="KW-0479">Metal-binding</keyword>
<dbReference type="EMBL" id="OU503042">
    <property type="protein sequence ID" value="CAI9765054.1"/>
    <property type="molecule type" value="Genomic_DNA"/>
</dbReference>
<comment type="similarity">
    <text evidence="3">Belongs to the cytochrome P450 family.</text>
</comment>
<evidence type="ECO:0000256" key="8">
    <source>
        <dbReference type="ARBA" id="ARBA00023002"/>
    </source>
</evidence>
<comment type="subcellular location">
    <subcellularLocation>
        <location evidence="2">Membrane</location>
        <topology evidence="2">Single-pass membrane protein</topology>
    </subcellularLocation>
</comment>
<dbReference type="GO" id="GO:0004497">
    <property type="term" value="F:monooxygenase activity"/>
    <property type="evidence" value="ECO:0007669"/>
    <property type="project" value="UniProtKB-KW"/>
</dbReference>
<dbReference type="GO" id="GO:0016020">
    <property type="term" value="C:membrane"/>
    <property type="evidence" value="ECO:0007669"/>
    <property type="project" value="UniProtKB-SubCell"/>
</dbReference>
<proteinExistence type="inferred from homology"/>
<comment type="cofactor">
    <cofactor evidence="1">
        <name>heme</name>
        <dbReference type="ChEBI" id="CHEBI:30413"/>
    </cofactor>
</comment>
<evidence type="ECO:0000256" key="4">
    <source>
        <dbReference type="ARBA" id="ARBA00022617"/>
    </source>
</evidence>
<evidence type="ECO:0000256" key="7">
    <source>
        <dbReference type="ARBA" id="ARBA00022989"/>
    </source>
</evidence>
<evidence type="ECO:0000313" key="12">
    <source>
        <dbReference type="EMBL" id="CAI9765054.1"/>
    </source>
</evidence>
<gene>
    <name evidence="12" type="ORF">FPE_LOCUS12484</name>
</gene>
<evidence type="ECO:0000256" key="1">
    <source>
        <dbReference type="ARBA" id="ARBA00001971"/>
    </source>
</evidence>
<keyword evidence="9" id="KW-0408">Iron</keyword>
<dbReference type="PANTHER" id="PTHR47944:SF10">
    <property type="entry name" value="CYTOCHROME P450 98A9"/>
    <property type="match status" value="1"/>
</dbReference>
<evidence type="ECO:0000313" key="13">
    <source>
        <dbReference type="Proteomes" id="UP000834106"/>
    </source>
</evidence>
<keyword evidence="10" id="KW-0503">Monooxygenase</keyword>
<protein>
    <submittedName>
        <fullName evidence="12">Uncharacterized protein</fullName>
    </submittedName>
</protein>
<keyword evidence="5" id="KW-0812">Transmembrane</keyword>
<evidence type="ECO:0000256" key="11">
    <source>
        <dbReference type="ARBA" id="ARBA00023136"/>
    </source>
</evidence>
<evidence type="ECO:0000256" key="10">
    <source>
        <dbReference type="ARBA" id="ARBA00023033"/>
    </source>
</evidence>
<evidence type="ECO:0000256" key="9">
    <source>
        <dbReference type="ARBA" id="ARBA00023004"/>
    </source>
</evidence>
<reference evidence="12" key="1">
    <citation type="submission" date="2023-05" db="EMBL/GenBank/DDBJ databases">
        <authorList>
            <person name="Huff M."/>
        </authorList>
    </citation>
    <scope>NUCLEOTIDE SEQUENCE</scope>
</reference>
<keyword evidence="4" id="KW-0349">Heme</keyword>
<organism evidence="12 13">
    <name type="scientific">Fraxinus pennsylvanica</name>
    <dbReference type="NCBI Taxonomy" id="56036"/>
    <lineage>
        <taxon>Eukaryota</taxon>
        <taxon>Viridiplantae</taxon>
        <taxon>Streptophyta</taxon>
        <taxon>Embryophyta</taxon>
        <taxon>Tracheophyta</taxon>
        <taxon>Spermatophyta</taxon>
        <taxon>Magnoliopsida</taxon>
        <taxon>eudicotyledons</taxon>
        <taxon>Gunneridae</taxon>
        <taxon>Pentapetalae</taxon>
        <taxon>asterids</taxon>
        <taxon>lamiids</taxon>
        <taxon>Lamiales</taxon>
        <taxon>Oleaceae</taxon>
        <taxon>Oleeae</taxon>
        <taxon>Fraxinus</taxon>
    </lineage>
</organism>
<keyword evidence="7" id="KW-1133">Transmembrane helix</keyword>
<evidence type="ECO:0000256" key="3">
    <source>
        <dbReference type="ARBA" id="ARBA00010617"/>
    </source>
</evidence>